<dbReference type="GO" id="GO:0000433">
    <property type="term" value="P:carbon catabolite repression of transcription from RNA polymerase II promoter by glucose"/>
    <property type="evidence" value="ECO:0007669"/>
    <property type="project" value="TreeGrafter"/>
</dbReference>
<evidence type="ECO:0000256" key="8">
    <source>
        <dbReference type="ARBA" id="ARBA00023242"/>
    </source>
</evidence>
<comment type="subcellular location">
    <subcellularLocation>
        <location evidence="1">Nucleus</location>
    </subcellularLocation>
</comment>
<proteinExistence type="predicted"/>
<keyword evidence="6" id="KW-0805">Transcription regulation</keyword>
<dbReference type="EMBL" id="KE646853">
    <property type="protein sequence ID" value="EQB62382.1"/>
    <property type="molecule type" value="Genomic_DNA"/>
</dbReference>
<accession>T0L4G1</accession>
<organism evidence="11 12">
    <name type="scientific">Vairimorpha apis BRL 01</name>
    <dbReference type="NCBI Taxonomy" id="1037528"/>
    <lineage>
        <taxon>Eukaryota</taxon>
        <taxon>Fungi</taxon>
        <taxon>Fungi incertae sedis</taxon>
        <taxon>Microsporidia</taxon>
        <taxon>Nosematidae</taxon>
        <taxon>Vairimorpha</taxon>
    </lineage>
</organism>
<dbReference type="GO" id="GO:0008270">
    <property type="term" value="F:zinc ion binding"/>
    <property type="evidence" value="ECO:0007669"/>
    <property type="project" value="UniProtKB-KW"/>
</dbReference>
<dbReference type="OrthoDB" id="654211at2759"/>
<dbReference type="GO" id="GO:0005634">
    <property type="term" value="C:nucleus"/>
    <property type="evidence" value="ECO:0007669"/>
    <property type="project" value="UniProtKB-SubCell"/>
</dbReference>
<evidence type="ECO:0000256" key="4">
    <source>
        <dbReference type="ARBA" id="ARBA00022771"/>
    </source>
</evidence>
<evidence type="ECO:0000256" key="3">
    <source>
        <dbReference type="ARBA" id="ARBA00022737"/>
    </source>
</evidence>
<reference evidence="11 12" key="1">
    <citation type="journal article" date="2013" name="BMC Genomics">
        <title>Genome sequencing and comparative genomics of honey bee microsporidia, Nosema apis reveal novel insights into host-parasite interactions.</title>
        <authorList>
            <person name="Chen Yp."/>
            <person name="Pettis J.S."/>
            <person name="Zhao Y."/>
            <person name="Liu X."/>
            <person name="Tallon L.J."/>
            <person name="Sadzewicz L.D."/>
            <person name="Li R."/>
            <person name="Zheng H."/>
            <person name="Huang S."/>
            <person name="Zhang X."/>
            <person name="Hamilton M.C."/>
            <person name="Pernal S.F."/>
            <person name="Melathopoulos A.P."/>
            <person name="Yan X."/>
            <person name="Evans J.D."/>
        </authorList>
    </citation>
    <scope>NUCLEOTIDE SEQUENCE [LARGE SCALE GENOMIC DNA]</scope>
    <source>
        <strain evidence="11 12">BRL 01</strain>
    </source>
</reference>
<name>T0L4G1_9MICR</name>
<dbReference type="GO" id="GO:0005737">
    <property type="term" value="C:cytoplasm"/>
    <property type="evidence" value="ECO:0007669"/>
    <property type="project" value="TreeGrafter"/>
</dbReference>
<dbReference type="SMART" id="SM00355">
    <property type="entry name" value="ZnF_C2H2"/>
    <property type="match status" value="2"/>
</dbReference>
<evidence type="ECO:0000256" key="2">
    <source>
        <dbReference type="ARBA" id="ARBA00022723"/>
    </source>
</evidence>
<dbReference type="FunFam" id="3.30.160.60:FF:000125">
    <property type="entry name" value="Putative zinc finger protein 143"/>
    <property type="match status" value="1"/>
</dbReference>
<evidence type="ECO:0000256" key="1">
    <source>
        <dbReference type="ARBA" id="ARBA00004123"/>
    </source>
</evidence>
<dbReference type="PROSITE" id="PS00028">
    <property type="entry name" value="ZINC_FINGER_C2H2_1"/>
    <property type="match status" value="2"/>
</dbReference>
<dbReference type="AlphaFoldDB" id="T0L4G1"/>
<keyword evidence="2" id="KW-0479">Metal-binding</keyword>
<dbReference type="SUPFAM" id="SSF57667">
    <property type="entry name" value="beta-beta-alpha zinc fingers"/>
    <property type="match status" value="1"/>
</dbReference>
<evidence type="ECO:0000259" key="10">
    <source>
        <dbReference type="PROSITE" id="PS50157"/>
    </source>
</evidence>
<dbReference type="HOGENOM" id="CLU_2073818_0_0_1"/>
<dbReference type="InterPro" id="IPR051007">
    <property type="entry name" value="creA/MIG_C2H2-ZnF"/>
</dbReference>
<evidence type="ECO:0000256" key="6">
    <source>
        <dbReference type="ARBA" id="ARBA00023015"/>
    </source>
</evidence>
<dbReference type="PANTHER" id="PTHR47428:SF1">
    <property type="entry name" value="REGULATORY PROTEIN MIG1-RELATED"/>
    <property type="match status" value="1"/>
</dbReference>
<keyword evidence="3" id="KW-0677">Repeat</keyword>
<evidence type="ECO:0000313" key="11">
    <source>
        <dbReference type="EMBL" id="EQB62382.1"/>
    </source>
</evidence>
<dbReference type="InterPro" id="IPR036236">
    <property type="entry name" value="Znf_C2H2_sf"/>
</dbReference>
<dbReference type="PANTHER" id="PTHR47428">
    <property type="entry name" value="REGULATORY PROTEIN MIG1-RELATED"/>
    <property type="match status" value="1"/>
</dbReference>
<evidence type="ECO:0000256" key="9">
    <source>
        <dbReference type="PROSITE-ProRule" id="PRU00042"/>
    </source>
</evidence>
<evidence type="ECO:0000256" key="5">
    <source>
        <dbReference type="ARBA" id="ARBA00022833"/>
    </source>
</evidence>
<protein>
    <submittedName>
        <fullName evidence="11">Zinc finger domain-containing protein</fullName>
    </submittedName>
</protein>
<dbReference type="Gene3D" id="3.30.160.60">
    <property type="entry name" value="Classic Zinc Finger"/>
    <property type="match status" value="2"/>
</dbReference>
<dbReference type="FunFam" id="3.30.160.60:FF:000072">
    <property type="entry name" value="zinc finger protein 143 isoform X1"/>
    <property type="match status" value="1"/>
</dbReference>
<feature type="domain" description="C2H2-type" evidence="10">
    <location>
        <begin position="42"/>
        <end position="71"/>
    </location>
</feature>
<dbReference type="InterPro" id="IPR013087">
    <property type="entry name" value="Znf_C2H2_type"/>
</dbReference>
<keyword evidence="5" id="KW-0862">Zinc</keyword>
<dbReference type="GO" id="GO:0000978">
    <property type="term" value="F:RNA polymerase II cis-regulatory region sequence-specific DNA binding"/>
    <property type="evidence" value="ECO:0007669"/>
    <property type="project" value="TreeGrafter"/>
</dbReference>
<keyword evidence="8" id="KW-0539">Nucleus</keyword>
<dbReference type="VEuPathDB" id="MicrosporidiaDB:NAPIS_ORF00038"/>
<feature type="domain" description="C2H2-type" evidence="10">
    <location>
        <begin position="72"/>
        <end position="96"/>
    </location>
</feature>
<dbReference type="PROSITE" id="PS50157">
    <property type="entry name" value="ZINC_FINGER_C2H2_2"/>
    <property type="match status" value="2"/>
</dbReference>
<dbReference type="Pfam" id="PF00096">
    <property type="entry name" value="zf-C2H2"/>
    <property type="match status" value="2"/>
</dbReference>
<sequence length="118" mass="14063">MSNMYKSNNFVDINETIIPINKYRGRGRKSQVERVNLKERPFVCKEPECLSAFKRLEHLKRHMKRHTGEKPYKCPFPGCLKAFSRSDNLSQHFRIHNISSVHSSIKFRNCYRSNEKFD</sequence>
<dbReference type="Proteomes" id="UP000053780">
    <property type="component" value="Unassembled WGS sequence"/>
</dbReference>
<keyword evidence="12" id="KW-1185">Reference proteome</keyword>
<dbReference type="GO" id="GO:0000981">
    <property type="term" value="F:DNA-binding transcription factor activity, RNA polymerase II-specific"/>
    <property type="evidence" value="ECO:0007669"/>
    <property type="project" value="UniProtKB-ARBA"/>
</dbReference>
<keyword evidence="7" id="KW-0804">Transcription</keyword>
<gene>
    <name evidence="11" type="ORF">NAPIS_ORF00038</name>
</gene>
<evidence type="ECO:0000313" key="12">
    <source>
        <dbReference type="Proteomes" id="UP000053780"/>
    </source>
</evidence>
<keyword evidence="4 9" id="KW-0863">Zinc-finger</keyword>
<evidence type="ECO:0000256" key="7">
    <source>
        <dbReference type="ARBA" id="ARBA00023163"/>
    </source>
</evidence>